<dbReference type="STRING" id="205130.ENSMAMP00000026914"/>
<keyword evidence="7" id="KW-0472">Membrane</keyword>
<evidence type="ECO:0000256" key="5">
    <source>
        <dbReference type="ARBA" id="ARBA00023055"/>
    </source>
</evidence>
<dbReference type="PANTHER" id="PTHR10972:SF205">
    <property type="entry name" value="OXYSTEROL-BINDING PROTEIN 1"/>
    <property type="match status" value="1"/>
</dbReference>
<evidence type="ECO:0000256" key="6">
    <source>
        <dbReference type="ARBA" id="ARBA00023121"/>
    </source>
</evidence>
<keyword evidence="5" id="KW-0445">Lipid transport</keyword>
<dbReference type="GO" id="GO:0006869">
    <property type="term" value="P:lipid transport"/>
    <property type="evidence" value="ECO:0007669"/>
    <property type="project" value="UniProtKB-KW"/>
</dbReference>
<evidence type="ECO:0000256" key="4">
    <source>
        <dbReference type="ARBA" id="ARBA00022553"/>
    </source>
</evidence>
<dbReference type="Proteomes" id="UP000261640">
    <property type="component" value="Unplaced"/>
</dbReference>
<dbReference type="Gene3D" id="2.40.160.120">
    <property type="match status" value="1"/>
</dbReference>
<dbReference type="SUPFAM" id="SSF144000">
    <property type="entry name" value="Oxysterol-binding protein-like"/>
    <property type="match status" value="1"/>
</dbReference>
<protein>
    <submittedName>
        <fullName evidence="9">Uncharacterized protein</fullName>
    </submittedName>
</protein>
<dbReference type="PANTHER" id="PTHR10972">
    <property type="entry name" value="OXYSTEROL-BINDING PROTEIN-RELATED"/>
    <property type="match status" value="1"/>
</dbReference>
<dbReference type="Ensembl" id="ENSMAMT00000027607.2">
    <property type="protein sequence ID" value="ENSMAMP00000026914.1"/>
    <property type="gene ID" value="ENSMAMG00000018070.2"/>
</dbReference>
<keyword evidence="4" id="KW-0597">Phosphoprotein</keyword>
<reference evidence="9" key="2">
    <citation type="submission" date="2025-09" db="UniProtKB">
        <authorList>
            <consortium name="Ensembl"/>
        </authorList>
    </citation>
    <scope>IDENTIFICATION</scope>
</reference>
<comment type="subcellular location">
    <subcellularLocation>
        <location evidence="1">Membrane</location>
        <topology evidence="1">Peripheral membrane protein</topology>
    </subcellularLocation>
</comment>
<reference evidence="9" key="1">
    <citation type="submission" date="2025-08" db="UniProtKB">
        <authorList>
            <consortium name="Ensembl"/>
        </authorList>
    </citation>
    <scope>IDENTIFICATION</scope>
</reference>
<keyword evidence="6" id="KW-0446">Lipid-binding</keyword>
<dbReference type="InterPro" id="IPR000648">
    <property type="entry name" value="Oxysterol-bd"/>
</dbReference>
<dbReference type="Pfam" id="PF01237">
    <property type="entry name" value="Oxysterol_BP"/>
    <property type="match status" value="1"/>
</dbReference>
<dbReference type="GO" id="GO:0097038">
    <property type="term" value="C:perinuclear endoplasmic reticulum"/>
    <property type="evidence" value="ECO:0007669"/>
    <property type="project" value="TreeGrafter"/>
</dbReference>
<dbReference type="GeneTree" id="ENSGT00940000156164"/>
<dbReference type="AlphaFoldDB" id="A0A3Q3N3Q3"/>
<feature type="region of interest" description="Disordered" evidence="8">
    <location>
        <begin position="280"/>
        <end position="345"/>
    </location>
</feature>
<dbReference type="InterPro" id="IPR037239">
    <property type="entry name" value="OSBP_sf"/>
</dbReference>
<dbReference type="GO" id="GO:0005829">
    <property type="term" value="C:cytosol"/>
    <property type="evidence" value="ECO:0007669"/>
    <property type="project" value="TreeGrafter"/>
</dbReference>
<dbReference type="FunFam" id="2.40.160.120:FF:000003">
    <property type="entry name" value="Oxysterol-binding protein"/>
    <property type="match status" value="1"/>
</dbReference>
<sequence>YRLWIFLNCISFCSKDVNFNEPISMLQRLSEDLEYHELLDKAAKCQSSLEQMCYVAAFSVSSYSTTVYRTGKPFNPLLGETYELDRQREAVSHHPPAAAHHVISDRGWTLRQEITVASKFRGKYLSIMPLGTIHAVFEKSNNHYTWKKVTTTVHNIIVGKLWIDQSGEIDVVNHTTGDRCHLKFAPYSYFSRDVARKVTGVVMDKDGKAHYVLSGTWDEKMEFSRVMQSSRGGENGTEGKQKTVYQTLKAREVWRRNPLRNEGAETMYYFTALALTLNEPEEGIAPTDSRRRPDQRLMEEGRWEEANAEKQRLEEKQRSARRERERAASQRTSSQSEEGESAPHDNYQALWFERREDPITGEQVHIYRGGYWEAKDRGSWEGCPNIF</sequence>
<evidence type="ECO:0000256" key="1">
    <source>
        <dbReference type="ARBA" id="ARBA00004170"/>
    </source>
</evidence>
<evidence type="ECO:0000256" key="2">
    <source>
        <dbReference type="ARBA" id="ARBA00008842"/>
    </source>
</evidence>
<comment type="similarity">
    <text evidence="2">Belongs to the OSBP family.</text>
</comment>
<evidence type="ECO:0000256" key="7">
    <source>
        <dbReference type="ARBA" id="ARBA00023136"/>
    </source>
</evidence>
<dbReference type="GO" id="GO:0032934">
    <property type="term" value="F:sterol binding"/>
    <property type="evidence" value="ECO:0007669"/>
    <property type="project" value="TreeGrafter"/>
</dbReference>
<evidence type="ECO:0000256" key="8">
    <source>
        <dbReference type="SAM" id="MobiDB-lite"/>
    </source>
</evidence>
<dbReference type="GO" id="GO:0005886">
    <property type="term" value="C:plasma membrane"/>
    <property type="evidence" value="ECO:0007669"/>
    <property type="project" value="TreeGrafter"/>
</dbReference>
<keyword evidence="10" id="KW-1185">Reference proteome</keyword>
<organism evidence="9 10">
    <name type="scientific">Mastacembelus armatus</name>
    <name type="common">zig-zag eel</name>
    <dbReference type="NCBI Taxonomy" id="205130"/>
    <lineage>
        <taxon>Eukaryota</taxon>
        <taxon>Metazoa</taxon>
        <taxon>Chordata</taxon>
        <taxon>Craniata</taxon>
        <taxon>Vertebrata</taxon>
        <taxon>Euteleostomi</taxon>
        <taxon>Actinopterygii</taxon>
        <taxon>Neopterygii</taxon>
        <taxon>Teleostei</taxon>
        <taxon>Neoteleostei</taxon>
        <taxon>Acanthomorphata</taxon>
        <taxon>Anabantaria</taxon>
        <taxon>Synbranchiformes</taxon>
        <taxon>Mastacembelidae</taxon>
        <taxon>Mastacembelus</taxon>
    </lineage>
</organism>
<name>A0A3Q3N3Q3_9TELE</name>
<dbReference type="InParanoid" id="A0A3Q3N3Q3"/>
<keyword evidence="3" id="KW-0813">Transport</keyword>
<proteinExistence type="inferred from homology"/>
<evidence type="ECO:0000313" key="9">
    <source>
        <dbReference type="Ensembl" id="ENSMAMP00000026914.1"/>
    </source>
</evidence>
<evidence type="ECO:0000256" key="3">
    <source>
        <dbReference type="ARBA" id="ARBA00022448"/>
    </source>
</evidence>
<accession>A0A3Q3N3Q3</accession>
<feature type="compositionally biased region" description="Basic and acidic residues" evidence="8">
    <location>
        <begin position="288"/>
        <end position="328"/>
    </location>
</feature>
<evidence type="ECO:0000313" key="10">
    <source>
        <dbReference type="Proteomes" id="UP000261640"/>
    </source>
</evidence>